<dbReference type="EMBL" id="AB930127">
    <property type="protein sequence ID" value="BAT22922.1"/>
    <property type="molecule type" value="Genomic_DNA"/>
</dbReference>
<dbReference type="AlphaFoldDB" id="A0A0P0YP69"/>
<name>A0A0P0YP69_STACP</name>
<sequence length="20" mass="2434">MLKDITYLKLLDLEYKMLCS</sequence>
<reference evidence="1" key="2">
    <citation type="journal article" date="2015" name="PLoS ONE">
        <title>Skin Commensal Staphylococci May Act as Reservoir for Fusidic Acid Resistance Genes.</title>
        <authorList>
            <person name="Hung W.-C."/>
            <person name="Chen H.-J."/>
            <person name="Lin Y.-T."/>
            <person name="Tsai J.-C."/>
            <person name="Chen C.-W."/>
            <person name="Lu H.-H."/>
            <person name="Tseng S.-P."/>
            <person name="Jheng Y.-Y."/>
            <person name="Leong K.H."/>
            <person name="Teng L.-J."/>
        </authorList>
    </citation>
    <scope>NUCLEOTIDE SEQUENCE</scope>
    <source>
        <strain evidence="1">TFGsc1</strain>
    </source>
</reference>
<evidence type="ECO:0000313" key="1">
    <source>
        <dbReference type="EMBL" id="BAT22922.1"/>
    </source>
</evidence>
<accession>A0A0P0YP69</accession>
<proteinExistence type="predicted"/>
<protein>
    <submittedName>
        <fullName evidence="1">FusB leader peptide</fullName>
    </submittedName>
</protein>
<organism evidence="1">
    <name type="scientific">Staphylococcus capitis subsp. urealyticus</name>
    <dbReference type="NCBI Taxonomy" id="74703"/>
    <lineage>
        <taxon>Bacteria</taxon>
        <taxon>Bacillati</taxon>
        <taxon>Bacillota</taxon>
        <taxon>Bacilli</taxon>
        <taxon>Bacillales</taxon>
        <taxon>Staphylococcaceae</taxon>
        <taxon>Staphylococcus</taxon>
    </lineage>
</organism>
<reference evidence="1" key="1">
    <citation type="submission" date="2014-04" db="EMBL/GenBank/DDBJ databases">
        <authorList>
            <person name="Xu Y.W."/>
            <person name="Yang Q."/>
        </authorList>
    </citation>
    <scope>NUCLEOTIDE SEQUENCE</scope>
    <source>
        <strain evidence="1">TFGsc1</strain>
    </source>
</reference>